<keyword evidence="2" id="KW-0249">Electron transport</keyword>
<gene>
    <name evidence="5" type="ORF">ACFQGH_12675</name>
</gene>
<dbReference type="InterPro" id="IPR036249">
    <property type="entry name" value="Thioredoxin-like_sf"/>
</dbReference>
<evidence type="ECO:0000256" key="3">
    <source>
        <dbReference type="SAM" id="MobiDB-lite"/>
    </source>
</evidence>
<dbReference type="SUPFAM" id="SSF52833">
    <property type="entry name" value="Thioredoxin-like"/>
    <property type="match status" value="1"/>
</dbReference>
<proteinExistence type="inferred from homology"/>
<keyword evidence="6" id="KW-1185">Reference proteome</keyword>
<feature type="compositionally biased region" description="Acidic residues" evidence="3">
    <location>
        <begin position="42"/>
        <end position="86"/>
    </location>
</feature>
<dbReference type="AlphaFoldDB" id="A0ABD5V8P6"/>
<dbReference type="InterPro" id="IPR012336">
    <property type="entry name" value="Thioredoxin-like_fold"/>
</dbReference>
<feature type="region of interest" description="Disordered" evidence="3">
    <location>
        <begin position="20"/>
        <end position="113"/>
    </location>
</feature>
<keyword evidence="2" id="KW-0813">Transport</keyword>
<evidence type="ECO:0000313" key="5">
    <source>
        <dbReference type="EMBL" id="MFC6906046.1"/>
    </source>
</evidence>
<accession>A0ABD5V8P6</accession>
<protein>
    <submittedName>
        <fullName evidence="5">DsbA family protein</fullName>
    </submittedName>
</protein>
<dbReference type="EMBL" id="JBHSXQ010000003">
    <property type="protein sequence ID" value="MFC6906046.1"/>
    <property type="molecule type" value="Genomic_DNA"/>
</dbReference>
<dbReference type="PROSITE" id="PS51352">
    <property type="entry name" value="THIOREDOXIN_2"/>
    <property type="match status" value="1"/>
</dbReference>
<dbReference type="PROSITE" id="PS51257">
    <property type="entry name" value="PROKAR_LIPOPROTEIN"/>
    <property type="match status" value="1"/>
</dbReference>
<comment type="caution">
    <text evidence="5">The sequence shown here is derived from an EMBL/GenBank/DDBJ whole genome shotgun (WGS) entry which is preliminary data.</text>
</comment>
<dbReference type="Gene3D" id="3.40.30.10">
    <property type="entry name" value="Glutaredoxin"/>
    <property type="match status" value="1"/>
</dbReference>
<evidence type="ECO:0000259" key="4">
    <source>
        <dbReference type="PROSITE" id="PS51352"/>
    </source>
</evidence>
<dbReference type="Proteomes" id="UP001596312">
    <property type="component" value="Unassembled WGS sequence"/>
</dbReference>
<reference evidence="5 6" key="1">
    <citation type="journal article" date="2019" name="Int. J. Syst. Evol. Microbiol.">
        <title>The Global Catalogue of Microorganisms (GCM) 10K type strain sequencing project: providing services to taxonomists for standard genome sequencing and annotation.</title>
        <authorList>
            <consortium name="The Broad Institute Genomics Platform"/>
            <consortium name="The Broad Institute Genome Sequencing Center for Infectious Disease"/>
            <person name="Wu L."/>
            <person name="Ma J."/>
        </authorList>
    </citation>
    <scope>NUCLEOTIDE SEQUENCE [LARGE SCALE GENOMIC DNA]</scope>
    <source>
        <strain evidence="5 6">CGMCC 1.3240</strain>
    </source>
</reference>
<dbReference type="InterPro" id="IPR013766">
    <property type="entry name" value="Thioredoxin_domain"/>
</dbReference>
<comment type="similarity">
    <text evidence="1">Belongs to the glutaredoxin family.</text>
</comment>
<feature type="compositionally biased region" description="Acidic residues" evidence="3">
    <location>
        <begin position="24"/>
        <end position="33"/>
    </location>
</feature>
<dbReference type="RefSeq" id="WP_340604581.1">
    <property type="nucleotide sequence ID" value="NZ_JBBMXV010000003.1"/>
</dbReference>
<organism evidence="5 6">
    <name type="scientific">Halalkalicoccus tibetensis</name>
    <dbReference type="NCBI Taxonomy" id="175632"/>
    <lineage>
        <taxon>Archaea</taxon>
        <taxon>Methanobacteriati</taxon>
        <taxon>Methanobacteriota</taxon>
        <taxon>Stenosarchaea group</taxon>
        <taxon>Halobacteria</taxon>
        <taxon>Halobacteriales</taxon>
        <taxon>Halococcaceae</taxon>
        <taxon>Halalkalicoccus</taxon>
    </lineage>
</organism>
<evidence type="ECO:0000313" key="6">
    <source>
        <dbReference type="Proteomes" id="UP001596312"/>
    </source>
</evidence>
<dbReference type="Pfam" id="PF13462">
    <property type="entry name" value="Thioredoxin_4"/>
    <property type="match status" value="1"/>
</dbReference>
<evidence type="ECO:0000256" key="1">
    <source>
        <dbReference type="ARBA" id="ARBA00007787"/>
    </source>
</evidence>
<feature type="domain" description="Thioredoxin" evidence="4">
    <location>
        <begin position="80"/>
        <end position="229"/>
    </location>
</feature>
<evidence type="ECO:0000256" key="2">
    <source>
        <dbReference type="ARBA" id="ARBA00022982"/>
    </source>
</evidence>
<sequence length="274" mass="29585">MTRRREILAYGAALSALLAGCTDDGGEEGEADDGNGNGEEPAAPEDDADDEPTDGADDEGDEDEQADEPEDGEEEEEEDEEEGDNTPEDHPAAEGIDDQPTLGDPASAPGTIVEFSDPSCGVCAAFHDGNFQEIESELVEPGDAAVVFRPYPVRDYEISEPGSQALLATHDRDEEAFWELKQFYYDEHGSFGLDDVYDRTAQFLNENTDVDGDAVAEDAESEAYGSELDANLDAGMDAGAGGETPVFYLFREGEFVTEIRGNQNIEVFRTALEL</sequence>
<name>A0ABD5V8P6_9EURY</name>